<accession>W4KF40</accession>
<evidence type="ECO:0000313" key="9">
    <source>
        <dbReference type="Proteomes" id="UP000030671"/>
    </source>
</evidence>
<keyword evidence="5" id="KW-0539">Nucleus</keyword>
<dbReference type="GO" id="GO:0005664">
    <property type="term" value="C:nuclear origin of replication recognition complex"/>
    <property type="evidence" value="ECO:0007669"/>
    <property type="project" value="TreeGrafter"/>
</dbReference>
<dbReference type="OrthoDB" id="343623at2759"/>
<dbReference type="AlphaFoldDB" id="W4KF40"/>
<evidence type="ECO:0000256" key="5">
    <source>
        <dbReference type="ARBA" id="ARBA00023242"/>
    </source>
</evidence>
<keyword evidence="4" id="KW-0238">DNA-binding</keyword>
<dbReference type="PANTHER" id="PTHR12087:SF0">
    <property type="entry name" value="ORIGIN RECOGNITION COMPLEX SUBUNIT 4"/>
    <property type="match status" value="1"/>
</dbReference>
<feature type="domain" description="Orc1-like AAA ATPase" evidence="6">
    <location>
        <begin position="45"/>
        <end position="193"/>
    </location>
</feature>
<dbReference type="InterPro" id="IPR027417">
    <property type="entry name" value="P-loop_NTPase"/>
</dbReference>
<keyword evidence="3" id="KW-0235">DNA replication</keyword>
<dbReference type="HOGENOM" id="CLU_007115_0_1_1"/>
<dbReference type="RefSeq" id="XP_009543242.1">
    <property type="nucleotide sequence ID" value="XM_009544947.1"/>
</dbReference>
<dbReference type="InterPro" id="IPR032705">
    <property type="entry name" value="ORC4_C"/>
</dbReference>
<dbReference type="KEGG" id="hir:HETIRDRAFT_48547"/>
<dbReference type="GO" id="GO:0003688">
    <property type="term" value="F:DNA replication origin binding"/>
    <property type="evidence" value="ECO:0007669"/>
    <property type="project" value="TreeGrafter"/>
</dbReference>
<keyword evidence="9" id="KW-1185">Reference proteome</keyword>
<organism evidence="8 9">
    <name type="scientific">Heterobasidion irregulare (strain TC 32-1)</name>
    <dbReference type="NCBI Taxonomy" id="747525"/>
    <lineage>
        <taxon>Eukaryota</taxon>
        <taxon>Fungi</taxon>
        <taxon>Dikarya</taxon>
        <taxon>Basidiomycota</taxon>
        <taxon>Agaricomycotina</taxon>
        <taxon>Agaricomycetes</taxon>
        <taxon>Russulales</taxon>
        <taxon>Bondarzewiaceae</taxon>
        <taxon>Heterobasidion</taxon>
        <taxon>Heterobasidion annosum species complex</taxon>
    </lineage>
</organism>
<comment type="subcellular location">
    <subcellularLocation>
        <location evidence="1">Nucleus</location>
    </subcellularLocation>
</comment>
<dbReference type="InterPro" id="IPR041664">
    <property type="entry name" value="AAA_16"/>
</dbReference>
<evidence type="ECO:0000259" key="7">
    <source>
        <dbReference type="Pfam" id="PF14629"/>
    </source>
</evidence>
<dbReference type="Pfam" id="PF14629">
    <property type="entry name" value="ORC4_C"/>
    <property type="match status" value="1"/>
</dbReference>
<name>W4KF40_HETIT</name>
<dbReference type="STRING" id="747525.W4KF40"/>
<sequence>RTLPAHLCPCLNAQKRAILLALKNPSGSRSTEGADDERPANCTALEQLKALLVGTTDRGEGNSCLVIGPRGSGKSQIVDEAISSLPGNPIVIRLSGYVQHNDRLAMREIARQLALQSGKAIDAEVEVDMADDENPFIERSEPIPLPPPSHLPTLISALPTLGRPTIIILDAFDLFAQHGRQALLYCLLDTAQSCRAGAGGTGIAVIGVTPRVDTITLLEKRVKSRFSGRMIRTAGPTTLQDWNDIVRNVLCPPVENVDNEWANLWNTAVEQFLEDRTVKESLSETFGVMRDVRLLCRILTNQILELTPLNPFPKPSRLQSAIATQRVPHSFPSLSSLSYPSICLLIAATHARTAGHDSATFEMLYETFRIQLRNSLSAPVQVDGGGIGMAFEHLITTKVFVPQATISDHTGREFVRYRCMVERDEVKKTVEAVGQTSLKKWFFKAQ</sequence>
<feature type="domain" description="Origin recognition complex subunit 4 C-terminal" evidence="7">
    <location>
        <begin position="244"/>
        <end position="430"/>
    </location>
</feature>
<dbReference type="Gene3D" id="3.40.50.300">
    <property type="entry name" value="P-loop containing nucleotide triphosphate hydrolases"/>
    <property type="match status" value="1"/>
</dbReference>
<evidence type="ECO:0000256" key="2">
    <source>
        <dbReference type="ARBA" id="ARBA00005334"/>
    </source>
</evidence>
<protein>
    <submittedName>
        <fullName evidence="8">Uncharacterized protein</fullName>
    </submittedName>
</protein>
<dbReference type="InParanoid" id="W4KF40"/>
<dbReference type="eggNOG" id="KOG2228">
    <property type="taxonomic scope" value="Eukaryota"/>
</dbReference>
<comment type="similarity">
    <text evidence="2">Belongs to the ORC4 family.</text>
</comment>
<feature type="non-terminal residue" evidence="8">
    <location>
        <position position="1"/>
    </location>
</feature>
<proteinExistence type="inferred from homology"/>
<dbReference type="SUPFAM" id="SSF52540">
    <property type="entry name" value="P-loop containing nucleoside triphosphate hydrolases"/>
    <property type="match status" value="1"/>
</dbReference>
<dbReference type="Proteomes" id="UP000030671">
    <property type="component" value="Unassembled WGS sequence"/>
</dbReference>
<evidence type="ECO:0000313" key="8">
    <source>
        <dbReference type="EMBL" id="ETW83925.1"/>
    </source>
</evidence>
<dbReference type="Pfam" id="PF13191">
    <property type="entry name" value="AAA_16"/>
    <property type="match status" value="1"/>
</dbReference>
<evidence type="ECO:0000259" key="6">
    <source>
        <dbReference type="Pfam" id="PF13191"/>
    </source>
</evidence>
<evidence type="ECO:0000256" key="3">
    <source>
        <dbReference type="ARBA" id="ARBA00022705"/>
    </source>
</evidence>
<gene>
    <name evidence="8" type="ORF">HETIRDRAFT_48547</name>
</gene>
<dbReference type="GeneID" id="20678072"/>
<reference evidence="8 9" key="1">
    <citation type="journal article" date="2012" name="New Phytol.">
        <title>Insight into trade-off between wood decay and parasitism from the genome of a fungal forest pathogen.</title>
        <authorList>
            <person name="Olson A."/>
            <person name="Aerts A."/>
            <person name="Asiegbu F."/>
            <person name="Belbahri L."/>
            <person name="Bouzid O."/>
            <person name="Broberg A."/>
            <person name="Canback B."/>
            <person name="Coutinho P.M."/>
            <person name="Cullen D."/>
            <person name="Dalman K."/>
            <person name="Deflorio G."/>
            <person name="van Diepen L.T."/>
            <person name="Dunand C."/>
            <person name="Duplessis S."/>
            <person name="Durling M."/>
            <person name="Gonthier P."/>
            <person name="Grimwood J."/>
            <person name="Fossdal C.G."/>
            <person name="Hansson D."/>
            <person name="Henrissat B."/>
            <person name="Hietala A."/>
            <person name="Himmelstrand K."/>
            <person name="Hoffmeister D."/>
            <person name="Hogberg N."/>
            <person name="James T.Y."/>
            <person name="Karlsson M."/>
            <person name="Kohler A."/>
            <person name="Kues U."/>
            <person name="Lee Y.H."/>
            <person name="Lin Y.C."/>
            <person name="Lind M."/>
            <person name="Lindquist E."/>
            <person name="Lombard V."/>
            <person name="Lucas S."/>
            <person name="Lunden K."/>
            <person name="Morin E."/>
            <person name="Murat C."/>
            <person name="Park J."/>
            <person name="Raffaello T."/>
            <person name="Rouze P."/>
            <person name="Salamov A."/>
            <person name="Schmutz J."/>
            <person name="Solheim H."/>
            <person name="Stahlberg J."/>
            <person name="Velez H."/>
            <person name="de Vries R.P."/>
            <person name="Wiebenga A."/>
            <person name="Woodward S."/>
            <person name="Yakovlev I."/>
            <person name="Garbelotto M."/>
            <person name="Martin F."/>
            <person name="Grigoriev I.V."/>
            <person name="Stenlid J."/>
        </authorList>
    </citation>
    <scope>NUCLEOTIDE SEQUENCE [LARGE SCALE GENOMIC DNA]</scope>
    <source>
        <strain evidence="8 9">TC 32-1</strain>
    </source>
</reference>
<evidence type="ECO:0000256" key="1">
    <source>
        <dbReference type="ARBA" id="ARBA00004123"/>
    </source>
</evidence>
<dbReference type="EMBL" id="KI925456">
    <property type="protein sequence ID" value="ETW83925.1"/>
    <property type="molecule type" value="Genomic_DNA"/>
</dbReference>
<evidence type="ECO:0000256" key="4">
    <source>
        <dbReference type="ARBA" id="ARBA00023125"/>
    </source>
</evidence>
<dbReference type="GO" id="GO:0006270">
    <property type="term" value="P:DNA replication initiation"/>
    <property type="evidence" value="ECO:0007669"/>
    <property type="project" value="TreeGrafter"/>
</dbReference>
<dbReference type="PANTHER" id="PTHR12087">
    <property type="entry name" value="ORIGIN RECOGNITION COMPLEX SUBUNIT 4"/>
    <property type="match status" value="1"/>
</dbReference>
<dbReference type="InterPro" id="IPR016527">
    <property type="entry name" value="ORC4"/>
</dbReference>